<gene>
    <name evidence="1" type="ORF">A3A96_02030</name>
</gene>
<proteinExistence type="predicted"/>
<dbReference type="AlphaFoldDB" id="A0A1G2TY49"/>
<evidence type="ECO:0000313" key="1">
    <source>
        <dbReference type="EMBL" id="OHB01502.1"/>
    </source>
</evidence>
<reference evidence="1 2" key="1">
    <citation type="journal article" date="2016" name="Nat. Commun.">
        <title>Thousands of microbial genomes shed light on interconnected biogeochemical processes in an aquifer system.</title>
        <authorList>
            <person name="Anantharaman K."/>
            <person name="Brown C.T."/>
            <person name="Hug L.A."/>
            <person name="Sharon I."/>
            <person name="Castelle C.J."/>
            <person name="Probst A.J."/>
            <person name="Thomas B.C."/>
            <person name="Singh A."/>
            <person name="Wilkins M.J."/>
            <person name="Karaoz U."/>
            <person name="Brodie E.L."/>
            <person name="Williams K.H."/>
            <person name="Hubbard S.S."/>
            <person name="Banfield J.F."/>
        </authorList>
    </citation>
    <scope>NUCLEOTIDE SEQUENCE [LARGE SCALE GENOMIC DNA]</scope>
</reference>
<dbReference type="STRING" id="1802758.A3A96_02030"/>
<sequence>MTKIDTEMHPKIAEVARQLLPLTENPPARPTKADRDKLMSLRYRIRDLAEEEPWTVAEETDRQYLYVVATKEANRQEEFWEGNGEKWADQ</sequence>
<comment type="caution">
    <text evidence="1">The sequence shown here is derived from an EMBL/GenBank/DDBJ whole genome shotgun (WGS) entry which is preliminary data.</text>
</comment>
<accession>A0A1G2TY49</accession>
<protein>
    <submittedName>
        <fullName evidence="1">Uncharacterized protein</fullName>
    </submittedName>
</protein>
<dbReference type="EMBL" id="MHWB01000012">
    <property type="protein sequence ID" value="OHB01502.1"/>
    <property type="molecule type" value="Genomic_DNA"/>
</dbReference>
<organism evidence="1 2">
    <name type="scientific">Candidatus Zambryskibacteria bacterium RIFCSPLOWO2_01_FULL_39_39</name>
    <dbReference type="NCBI Taxonomy" id="1802758"/>
    <lineage>
        <taxon>Bacteria</taxon>
        <taxon>Candidatus Zambryskiibacteriota</taxon>
    </lineage>
</organism>
<evidence type="ECO:0000313" key="2">
    <source>
        <dbReference type="Proteomes" id="UP000177707"/>
    </source>
</evidence>
<dbReference type="Proteomes" id="UP000177707">
    <property type="component" value="Unassembled WGS sequence"/>
</dbReference>
<name>A0A1G2TY49_9BACT</name>